<organism evidence="4">
    <name type="scientific">Gongylonema pulchrum</name>
    <dbReference type="NCBI Taxonomy" id="637853"/>
    <lineage>
        <taxon>Eukaryota</taxon>
        <taxon>Metazoa</taxon>
        <taxon>Ecdysozoa</taxon>
        <taxon>Nematoda</taxon>
        <taxon>Chromadorea</taxon>
        <taxon>Rhabditida</taxon>
        <taxon>Spirurina</taxon>
        <taxon>Spiruromorpha</taxon>
        <taxon>Spiruroidea</taxon>
        <taxon>Gongylonematidae</taxon>
        <taxon>Gongylonema</taxon>
    </lineage>
</organism>
<evidence type="ECO:0000256" key="1">
    <source>
        <dbReference type="SAM" id="MobiDB-lite"/>
    </source>
</evidence>
<evidence type="ECO:0000313" key="2">
    <source>
        <dbReference type="EMBL" id="VDN20288.1"/>
    </source>
</evidence>
<protein>
    <submittedName>
        <fullName evidence="4">Secreted protein</fullName>
    </submittedName>
</protein>
<name>A0A183DUF5_9BILA</name>
<dbReference type="Proteomes" id="UP000271098">
    <property type="component" value="Unassembled WGS sequence"/>
</dbReference>
<feature type="compositionally biased region" description="Low complexity" evidence="1">
    <location>
        <begin position="12"/>
        <end position="28"/>
    </location>
</feature>
<sequence length="86" mass="9355">MRAHQFAAAVQTAKTTKTTTTRRTTTTTTATKKCMTSFGGYRNAISAAGTFIRWVILRKNMGMAAQNLHPHASSCTSFSRQTLPAT</sequence>
<feature type="region of interest" description="Disordered" evidence="1">
    <location>
        <begin position="1"/>
        <end position="28"/>
    </location>
</feature>
<dbReference type="WBParaSite" id="GPUH_0001236001-mRNA-1">
    <property type="protein sequence ID" value="GPUH_0001236001-mRNA-1"/>
    <property type="gene ID" value="GPUH_0001236001"/>
</dbReference>
<reference evidence="4" key="1">
    <citation type="submission" date="2016-06" db="UniProtKB">
        <authorList>
            <consortium name="WormBaseParasite"/>
        </authorList>
    </citation>
    <scope>IDENTIFICATION</scope>
</reference>
<reference evidence="2 3" key="2">
    <citation type="submission" date="2018-11" db="EMBL/GenBank/DDBJ databases">
        <authorList>
            <consortium name="Pathogen Informatics"/>
        </authorList>
    </citation>
    <scope>NUCLEOTIDE SEQUENCE [LARGE SCALE GENOMIC DNA]</scope>
</reference>
<keyword evidence="3" id="KW-1185">Reference proteome</keyword>
<evidence type="ECO:0000313" key="4">
    <source>
        <dbReference type="WBParaSite" id="GPUH_0001236001-mRNA-1"/>
    </source>
</evidence>
<dbReference type="AlphaFoldDB" id="A0A183DUF5"/>
<accession>A0A183DUF5</accession>
<gene>
    <name evidence="2" type="ORF">GPUH_LOCUS12346</name>
</gene>
<dbReference type="EMBL" id="UYRT01079243">
    <property type="protein sequence ID" value="VDN20288.1"/>
    <property type="molecule type" value="Genomic_DNA"/>
</dbReference>
<evidence type="ECO:0000313" key="3">
    <source>
        <dbReference type="Proteomes" id="UP000271098"/>
    </source>
</evidence>
<proteinExistence type="predicted"/>